<reference evidence="4" key="2">
    <citation type="submission" date="2025-09" db="UniProtKB">
        <authorList>
            <consortium name="Ensembl"/>
        </authorList>
    </citation>
    <scope>IDENTIFICATION</scope>
</reference>
<organism evidence="4 5">
    <name type="scientific">Apteryx owenii</name>
    <name type="common">Little spotted kiwi</name>
    <dbReference type="NCBI Taxonomy" id="8824"/>
    <lineage>
        <taxon>Eukaryota</taxon>
        <taxon>Metazoa</taxon>
        <taxon>Chordata</taxon>
        <taxon>Craniata</taxon>
        <taxon>Vertebrata</taxon>
        <taxon>Euteleostomi</taxon>
        <taxon>Archelosauria</taxon>
        <taxon>Archosauria</taxon>
        <taxon>Dinosauria</taxon>
        <taxon>Saurischia</taxon>
        <taxon>Theropoda</taxon>
        <taxon>Coelurosauria</taxon>
        <taxon>Aves</taxon>
        <taxon>Palaeognathae</taxon>
        <taxon>Apterygiformes</taxon>
        <taxon>Apterygidae</taxon>
        <taxon>Apteryx</taxon>
    </lineage>
</organism>
<dbReference type="PANTHER" id="PTHR44324">
    <property type="entry name" value="WD40 REPEAT DOMAIN 95"/>
    <property type="match status" value="1"/>
</dbReference>
<evidence type="ECO:0000256" key="1">
    <source>
        <dbReference type="ARBA" id="ARBA00022574"/>
    </source>
</evidence>
<evidence type="ECO:0000313" key="5">
    <source>
        <dbReference type="Proteomes" id="UP000694424"/>
    </source>
</evidence>
<dbReference type="PROSITE" id="PS00678">
    <property type="entry name" value="WD_REPEATS_1"/>
    <property type="match status" value="1"/>
</dbReference>
<dbReference type="InterPro" id="IPR001680">
    <property type="entry name" value="WD40_rpt"/>
</dbReference>
<dbReference type="Proteomes" id="UP000694424">
    <property type="component" value="Unplaced"/>
</dbReference>
<sequence>MYLSVSTAFKRNNLLVTGGMDRTIRLWNPYVPSQCAGMLRSHTAPIFYLHISEEDAKIISVSTDNTVKIWDAEDQSCLFSACSKASGIKGELSACLYAPGTRSLYVAADALALLYLKLRPLPEPRLVVSHMEPVLCCKYNRAFRQVVSCSEGSVIKVWDFETGKQLFEFTSAHGEAAITCLTFDSSGRRLVTGGRDGCLKIWNYNNGHCLHTLKREGKCDEICDCTYAEVNRIKGEDEQFFLHGFFSICIQTQGHKEDILCVAHCPPTLLATASYDGEIIVWNMSSGCVCCKLHTPFPTDCTEGGDTSVTQVVFLRTRVTTLESGAATLISNGPQGRVKSPISSIAVTRDDLFLYAADSDGYVYVYSIKDYALGNPEQEFPSRSLCTYLSIPLCFDRLEVIDEDRVLLSSSTDCTVRLWSLDGEYIGTFGQTEPWEVFTPASWKHPRVPYEILTDPQSLPFHPVLEGQSSHEESYHSKHPHISITDAEIKMGMNKWLSQISGER</sequence>
<dbReference type="InterPro" id="IPR020472">
    <property type="entry name" value="WD40_PAC1"/>
</dbReference>
<dbReference type="SUPFAM" id="SSF50978">
    <property type="entry name" value="WD40 repeat-like"/>
    <property type="match status" value="1"/>
</dbReference>
<dbReference type="Gene3D" id="2.130.10.10">
    <property type="entry name" value="YVTN repeat-like/Quinoprotein amine dehydrogenase"/>
    <property type="match status" value="3"/>
</dbReference>
<dbReference type="InterPro" id="IPR036322">
    <property type="entry name" value="WD40_repeat_dom_sf"/>
</dbReference>
<evidence type="ECO:0000256" key="2">
    <source>
        <dbReference type="ARBA" id="ARBA00022737"/>
    </source>
</evidence>
<dbReference type="PROSITE" id="PS50082">
    <property type="entry name" value="WD_REPEATS_2"/>
    <property type="match status" value="5"/>
</dbReference>
<reference evidence="4" key="1">
    <citation type="submission" date="2025-08" db="UniProtKB">
        <authorList>
            <consortium name="Ensembl"/>
        </authorList>
    </citation>
    <scope>IDENTIFICATION</scope>
</reference>
<evidence type="ECO:0000256" key="3">
    <source>
        <dbReference type="PROSITE-ProRule" id="PRU00221"/>
    </source>
</evidence>
<dbReference type="AlphaFoldDB" id="A0A8B9S9B3"/>
<dbReference type="SMART" id="SM00320">
    <property type="entry name" value="WD40"/>
    <property type="match status" value="7"/>
</dbReference>
<dbReference type="Ensembl" id="ENSAOWT00000015983.1">
    <property type="protein sequence ID" value="ENSAOWP00000014085.1"/>
    <property type="gene ID" value="ENSAOWG00000009603.1"/>
</dbReference>
<keyword evidence="5" id="KW-1185">Reference proteome</keyword>
<keyword evidence="1 3" id="KW-0853">WD repeat</keyword>
<feature type="repeat" description="WD" evidence="3">
    <location>
        <begin position="252"/>
        <end position="287"/>
    </location>
</feature>
<feature type="repeat" description="WD" evidence="3">
    <location>
        <begin position="171"/>
        <end position="212"/>
    </location>
</feature>
<feature type="repeat" description="WD" evidence="3">
    <location>
        <begin position="127"/>
        <end position="168"/>
    </location>
</feature>
<accession>A0A8B9S9B3</accession>
<feature type="repeat" description="WD" evidence="3">
    <location>
        <begin position="39"/>
        <end position="80"/>
    </location>
</feature>
<name>A0A8B9S9B3_APTOW</name>
<keyword evidence="2" id="KW-0677">Repeat</keyword>
<dbReference type="InterPro" id="IPR019775">
    <property type="entry name" value="WD40_repeat_CS"/>
</dbReference>
<dbReference type="PROSITE" id="PS50294">
    <property type="entry name" value="WD_REPEATS_REGION"/>
    <property type="match status" value="3"/>
</dbReference>
<dbReference type="InterPro" id="IPR051242">
    <property type="entry name" value="WD-EF-hand_domain"/>
</dbReference>
<dbReference type="InterPro" id="IPR015943">
    <property type="entry name" value="WD40/YVTN_repeat-like_dom_sf"/>
</dbReference>
<feature type="repeat" description="WD" evidence="3">
    <location>
        <begin position="12"/>
        <end position="28"/>
    </location>
</feature>
<protein>
    <submittedName>
        <fullName evidence="4">Uncharacterized protein</fullName>
    </submittedName>
</protein>
<evidence type="ECO:0000313" key="4">
    <source>
        <dbReference type="Ensembl" id="ENSAOWP00000014085.1"/>
    </source>
</evidence>
<dbReference type="PRINTS" id="PR00320">
    <property type="entry name" value="GPROTEINBRPT"/>
</dbReference>
<proteinExistence type="predicted"/>
<dbReference type="PANTHER" id="PTHR44324:SF4">
    <property type="entry name" value="WD40 REPEAT DOMAIN 95"/>
    <property type="match status" value="1"/>
</dbReference>
<dbReference type="Pfam" id="PF00400">
    <property type="entry name" value="WD40"/>
    <property type="match status" value="6"/>
</dbReference>